<dbReference type="KEGG" id="thal:A1OE_532"/>
<accession>K7YGK1</accession>
<keyword evidence="5 9" id="KW-0812">Transmembrane</keyword>
<keyword evidence="8 9" id="KW-0472">Membrane</keyword>
<dbReference type="NCBIfam" id="TIGR01191">
    <property type="entry name" value="ccmC"/>
    <property type="match status" value="1"/>
</dbReference>
<evidence type="ECO:0000313" key="11">
    <source>
        <dbReference type="EMBL" id="AFX98725.1"/>
    </source>
</evidence>
<evidence type="ECO:0000256" key="6">
    <source>
        <dbReference type="ARBA" id="ARBA00022748"/>
    </source>
</evidence>
<dbReference type="PANTHER" id="PTHR30071:SF1">
    <property type="entry name" value="CYTOCHROME B_B6 PROTEIN-RELATED"/>
    <property type="match status" value="1"/>
</dbReference>
<feature type="transmembrane region" description="Helical" evidence="9">
    <location>
        <begin position="87"/>
        <end position="111"/>
    </location>
</feature>
<comment type="similarity">
    <text evidence="3 9">Belongs to the CcmC/CycZ/HelC family.</text>
</comment>
<evidence type="ECO:0000313" key="12">
    <source>
        <dbReference type="Proteomes" id="UP000010077"/>
    </source>
</evidence>
<dbReference type="HOGENOM" id="CLU_066538_2_1_5"/>
<evidence type="ECO:0000256" key="5">
    <source>
        <dbReference type="ARBA" id="ARBA00022692"/>
    </source>
</evidence>
<dbReference type="PATRIC" id="fig|1193729.4.peg.283"/>
<dbReference type="PRINTS" id="PR01386">
    <property type="entry name" value="CCMCBIOGNSIS"/>
</dbReference>
<evidence type="ECO:0000256" key="1">
    <source>
        <dbReference type="ARBA" id="ARBA00002442"/>
    </source>
</evidence>
<keyword evidence="12" id="KW-1185">Reference proteome</keyword>
<dbReference type="EMBL" id="CP003539">
    <property type="protein sequence ID" value="AFX98725.1"/>
    <property type="molecule type" value="Genomic_DNA"/>
</dbReference>
<evidence type="ECO:0000256" key="7">
    <source>
        <dbReference type="ARBA" id="ARBA00022989"/>
    </source>
</evidence>
<comment type="subcellular location">
    <subcellularLocation>
        <location evidence="9">Cell inner membrane</location>
    </subcellularLocation>
    <subcellularLocation>
        <location evidence="2">Membrane</location>
        <topology evidence="2">Multi-pass membrane protein</topology>
    </subcellularLocation>
</comment>
<keyword evidence="7 9" id="KW-1133">Transmembrane helix</keyword>
<dbReference type="GO" id="GO:0005886">
    <property type="term" value="C:plasma membrane"/>
    <property type="evidence" value="ECO:0007669"/>
    <property type="project" value="UniProtKB-SubCell"/>
</dbReference>
<dbReference type="Proteomes" id="UP000010077">
    <property type="component" value="Chromosome"/>
</dbReference>
<reference evidence="11 12" key="1">
    <citation type="journal article" date="2012" name="Proc. Natl. Acad. Sci. U.S.A.">
        <title>Genome streamlining and chemical defense in a coral reef symbiosis.</title>
        <authorList>
            <person name="Kwan J.C."/>
            <person name="Donia M.S."/>
            <person name="Han A.W."/>
            <person name="Hirose E."/>
            <person name="Haygood M.G."/>
            <person name="Schmidt E.W."/>
        </authorList>
    </citation>
    <scope>NUCLEOTIDE SEQUENCE [LARGE SCALE GENOMIC DNA]</scope>
    <source>
        <strain evidence="11 12">L2</strain>
    </source>
</reference>
<organism evidence="11 12">
    <name type="scientific">Candidatus Endolissoclinum faulkneri L2</name>
    <dbReference type="NCBI Taxonomy" id="1193729"/>
    <lineage>
        <taxon>Bacteria</taxon>
        <taxon>Pseudomonadati</taxon>
        <taxon>Pseudomonadota</taxon>
        <taxon>Alphaproteobacteria</taxon>
        <taxon>Rhodospirillales</taxon>
        <taxon>Rhodospirillaceae</taxon>
        <taxon>Candidatus Endolissoclinum</taxon>
    </lineage>
</organism>
<evidence type="ECO:0000256" key="3">
    <source>
        <dbReference type="ARBA" id="ARBA00005840"/>
    </source>
</evidence>
<dbReference type="AlphaFoldDB" id="K7YGK1"/>
<dbReference type="GO" id="GO:0020037">
    <property type="term" value="F:heme binding"/>
    <property type="evidence" value="ECO:0007669"/>
    <property type="project" value="InterPro"/>
</dbReference>
<feature type="transmembrane region" description="Helical" evidence="9">
    <location>
        <begin position="123"/>
        <end position="145"/>
    </location>
</feature>
<proteinExistence type="inferred from homology"/>
<protein>
    <recommendedName>
        <fullName evidence="4 9">Heme exporter protein C</fullName>
    </recommendedName>
    <alternativeName>
        <fullName evidence="9">Cytochrome c-type biogenesis protein</fullName>
    </alternativeName>
</protein>
<keyword evidence="6 9" id="KW-0201">Cytochrome c-type biogenesis</keyword>
<feature type="transmembrane region" description="Helical" evidence="9">
    <location>
        <begin position="58"/>
        <end position="80"/>
    </location>
</feature>
<evidence type="ECO:0000256" key="4">
    <source>
        <dbReference type="ARBA" id="ARBA00016463"/>
    </source>
</evidence>
<sequence>MHYPSNMNRFFCIANAILPIFCVVSAGMFPVGLYYALIESPADYLQGDTVRIMYVHVPAAWGAMICYLIMATASATFLIWNHPLADLVARAAAPIGASFTLIALVTGSFWGQPVWGTGWVWDARLTSVLILFFLYLGYIALVNAFEDPDRGGRSGAVLALVGAINVPIIKFSVDWWNTLHQSSSLLRIHGPSIAPEMLLPLLLMGCAYFSLFVVMMILRLRGLYAGRLLRQMRMAATSR</sequence>
<comment type="function">
    <text evidence="1 9">Required for the export of heme to the periplasm for the biogenesis of c-type cytochromes.</text>
</comment>
<keyword evidence="9" id="KW-0997">Cell inner membrane</keyword>
<feature type="domain" description="Cytochrome c assembly protein" evidence="10">
    <location>
        <begin position="15"/>
        <end position="180"/>
    </location>
</feature>
<dbReference type="InterPro" id="IPR045062">
    <property type="entry name" value="Cyt_c_biogenesis_CcsA/CcmC"/>
</dbReference>
<dbReference type="GO" id="GO:0017004">
    <property type="term" value="P:cytochrome complex assembly"/>
    <property type="evidence" value="ECO:0007669"/>
    <property type="project" value="UniProtKB-KW"/>
</dbReference>
<evidence type="ECO:0000256" key="9">
    <source>
        <dbReference type="RuleBase" id="RU364092"/>
    </source>
</evidence>
<dbReference type="PANTHER" id="PTHR30071">
    <property type="entry name" value="HEME EXPORTER PROTEIN C"/>
    <property type="match status" value="1"/>
</dbReference>
<feature type="transmembrane region" description="Helical" evidence="9">
    <location>
        <begin position="12"/>
        <end position="38"/>
    </location>
</feature>
<keyword evidence="9" id="KW-0813">Transport</keyword>
<feature type="transmembrane region" description="Helical" evidence="9">
    <location>
        <begin position="157"/>
        <end position="177"/>
    </location>
</feature>
<dbReference type="GO" id="GO:0015232">
    <property type="term" value="F:heme transmembrane transporter activity"/>
    <property type="evidence" value="ECO:0007669"/>
    <property type="project" value="InterPro"/>
</dbReference>
<dbReference type="InterPro" id="IPR003557">
    <property type="entry name" value="Cyt_c_biogenesis_CcmC"/>
</dbReference>
<name>K7YGK1_9PROT</name>
<evidence type="ECO:0000259" key="10">
    <source>
        <dbReference type="Pfam" id="PF01578"/>
    </source>
</evidence>
<gene>
    <name evidence="9 11" type="primary">ccmC</name>
    <name evidence="11" type="ORF">A1OE_532</name>
</gene>
<evidence type="ECO:0000256" key="2">
    <source>
        <dbReference type="ARBA" id="ARBA00004141"/>
    </source>
</evidence>
<evidence type="ECO:0000256" key="8">
    <source>
        <dbReference type="ARBA" id="ARBA00023136"/>
    </source>
</evidence>
<keyword evidence="9" id="KW-1003">Cell membrane</keyword>
<dbReference type="RefSeq" id="WP_015088223.1">
    <property type="nucleotide sequence ID" value="NC_019566.1"/>
</dbReference>
<feature type="transmembrane region" description="Helical" evidence="9">
    <location>
        <begin position="197"/>
        <end position="220"/>
    </location>
</feature>
<dbReference type="eggNOG" id="COG0755">
    <property type="taxonomic scope" value="Bacteria"/>
</dbReference>
<dbReference type="InterPro" id="IPR002541">
    <property type="entry name" value="Cyt_c_assembly"/>
</dbReference>
<dbReference type="OrthoDB" id="9778550at2"/>
<dbReference type="Pfam" id="PF01578">
    <property type="entry name" value="Cytochrom_C_asm"/>
    <property type="match status" value="1"/>
</dbReference>
<dbReference type="STRING" id="1193729.A1OE_532"/>